<feature type="region of interest" description="Disordered" evidence="6">
    <location>
        <begin position="1"/>
        <end position="54"/>
    </location>
</feature>
<dbReference type="GO" id="GO:0005524">
    <property type="term" value="F:ATP binding"/>
    <property type="evidence" value="ECO:0007669"/>
    <property type="project" value="UniProtKB-UniRule"/>
</dbReference>
<proteinExistence type="inferred from homology"/>
<evidence type="ECO:0000313" key="9">
    <source>
        <dbReference type="EMBL" id="RTG80663.1"/>
    </source>
</evidence>
<dbReference type="SMART" id="SM00220">
    <property type="entry name" value="S_TKc"/>
    <property type="match status" value="1"/>
</dbReference>
<organism evidence="9 10">
    <name type="scientific">Schistosoma bovis</name>
    <name type="common">Blood fluke</name>
    <dbReference type="NCBI Taxonomy" id="6184"/>
    <lineage>
        <taxon>Eukaryota</taxon>
        <taxon>Metazoa</taxon>
        <taxon>Spiralia</taxon>
        <taxon>Lophotrochozoa</taxon>
        <taxon>Platyhelminthes</taxon>
        <taxon>Trematoda</taxon>
        <taxon>Digenea</taxon>
        <taxon>Strigeidida</taxon>
        <taxon>Schistosomatoidea</taxon>
        <taxon>Schistosomatidae</taxon>
        <taxon>Schistosoma</taxon>
    </lineage>
</organism>
<protein>
    <recommendedName>
        <fullName evidence="1">non-specific serine/threonine protein kinase</fullName>
        <ecNumber evidence="1">2.7.11.1</ecNumber>
    </recommendedName>
</protein>
<dbReference type="InterPro" id="IPR008271">
    <property type="entry name" value="Ser/Thr_kinase_AS"/>
</dbReference>
<accession>A0A430PYW6</accession>
<dbReference type="Gene3D" id="3.30.200.20">
    <property type="entry name" value="Phosphorylase Kinase, domain 1"/>
    <property type="match status" value="1"/>
</dbReference>
<dbReference type="PROSITE" id="PS00108">
    <property type="entry name" value="PROTEIN_KINASE_ST"/>
    <property type="match status" value="1"/>
</dbReference>
<evidence type="ECO:0000256" key="4">
    <source>
        <dbReference type="PROSITE-ProRule" id="PRU10141"/>
    </source>
</evidence>
<reference evidence="9 10" key="1">
    <citation type="journal article" date="2019" name="PLoS Pathog.">
        <title>Genome sequence of the bovine parasite Schistosoma bovis Tanzania.</title>
        <authorList>
            <person name="Oey H."/>
            <person name="Zakrzewski M."/>
            <person name="Gobert G."/>
            <person name="Gravermann K."/>
            <person name="Stoye J."/>
            <person name="Jones M."/>
            <person name="Mcmanus D."/>
            <person name="Krause L."/>
        </authorList>
    </citation>
    <scope>NUCLEOTIDE SEQUENCE [LARGE SCALE GENOMIC DNA]</scope>
    <source>
        <strain evidence="9 10">TAN1997</strain>
    </source>
</reference>
<dbReference type="PROSITE" id="PS50011">
    <property type="entry name" value="PROTEIN_KINASE_DOM"/>
    <property type="match status" value="1"/>
</dbReference>
<feature type="non-terminal residue" evidence="9">
    <location>
        <position position="260"/>
    </location>
</feature>
<dbReference type="InterPro" id="IPR011009">
    <property type="entry name" value="Kinase-like_dom_sf"/>
</dbReference>
<feature type="binding site" evidence="4">
    <location>
        <position position="87"/>
    </location>
    <ligand>
        <name>ATP</name>
        <dbReference type="ChEBI" id="CHEBI:30616"/>
    </ligand>
</feature>
<evidence type="ECO:0000256" key="3">
    <source>
        <dbReference type="ARBA" id="ARBA00022840"/>
    </source>
</evidence>
<comment type="caution">
    <text evidence="9">The sequence shown here is derived from an EMBL/GenBank/DDBJ whole genome shotgun (WGS) entry which is preliminary data.</text>
</comment>
<keyword evidence="7" id="KW-0812">Transmembrane</keyword>
<dbReference type="PANTHER" id="PTHR11909">
    <property type="entry name" value="CASEIN KINASE-RELATED"/>
    <property type="match status" value="1"/>
</dbReference>
<evidence type="ECO:0000259" key="8">
    <source>
        <dbReference type="PROSITE" id="PS50011"/>
    </source>
</evidence>
<dbReference type="AlphaFoldDB" id="A0A430PYW6"/>
<name>A0A430PYW6_SCHBO</name>
<keyword evidence="10" id="KW-1185">Reference proteome</keyword>
<evidence type="ECO:0000313" key="10">
    <source>
        <dbReference type="Proteomes" id="UP000290809"/>
    </source>
</evidence>
<keyword evidence="3 4" id="KW-0067">ATP-binding</keyword>
<keyword evidence="9" id="KW-0808">Transferase</keyword>
<dbReference type="GO" id="GO:0004674">
    <property type="term" value="F:protein serine/threonine kinase activity"/>
    <property type="evidence" value="ECO:0007669"/>
    <property type="project" value="UniProtKB-KW"/>
</dbReference>
<keyword evidence="2 4" id="KW-0547">Nucleotide-binding</keyword>
<keyword evidence="7" id="KW-0472">Membrane</keyword>
<evidence type="ECO:0000256" key="7">
    <source>
        <dbReference type="SAM" id="Phobius"/>
    </source>
</evidence>
<evidence type="ECO:0000256" key="6">
    <source>
        <dbReference type="SAM" id="MobiDB-lite"/>
    </source>
</evidence>
<dbReference type="InterPro" id="IPR000719">
    <property type="entry name" value="Prot_kinase_dom"/>
</dbReference>
<dbReference type="Pfam" id="PF00069">
    <property type="entry name" value="Pkinase"/>
    <property type="match status" value="1"/>
</dbReference>
<sequence length="260" mass="30199">MLTQQTNQTSTSNRGHRGSGTTSQKKEERQHSGKQNNMQQDAPRSSREGNTLLVGPNFRVGKKIGCGNFGELRLGRNLYTNEYVAIKLEPMKTRAPQLHLEYRFYRILLSGGVVGFPMVYYFGPVGRHNALVMELLGPSLEDLFESCKRQFSLKTVLMIAIQLLRRIEYVHSKHLIYRDVKPENFLIGRQYYNRHRTIYIIDFEQSRRDDLEALGHMFLYFLRGSLPWQGLKAENLRERYQKIGDTKRATPIDVLCHGYP</sequence>
<dbReference type="SUPFAM" id="SSF56112">
    <property type="entry name" value="Protein kinase-like (PK-like)"/>
    <property type="match status" value="1"/>
</dbReference>
<feature type="transmembrane region" description="Helical" evidence="7">
    <location>
        <begin position="104"/>
        <end position="123"/>
    </location>
</feature>
<evidence type="ECO:0000256" key="5">
    <source>
        <dbReference type="RuleBase" id="RU000304"/>
    </source>
</evidence>
<dbReference type="InterPro" id="IPR017441">
    <property type="entry name" value="Protein_kinase_ATP_BS"/>
</dbReference>
<feature type="domain" description="Protein kinase" evidence="8">
    <location>
        <begin position="58"/>
        <end position="260"/>
    </location>
</feature>
<dbReference type="EMBL" id="QMKO01003962">
    <property type="protein sequence ID" value="RTG80663.1"/>
    <property type="molecule type" value="Genomic_DNA"/>
</dbReference>
<dbReference type="InterPro" id="IPR050235">
    <property type="entry name" value="CK1_Ser-Thr_kinase"/>
</dbReference>
<feature type="compositionally biased region" description="Polar residues" evidence="6">
    <location>
        <begin position="33"/>
        <end position="43"/>
    </location>
</feature>
<gene>
    <name evidence="9" type="ORF">DC041_0002512</name>
</gene>
<dbReference type="EC" id="2.7.11.1" evidence="1"/>
<dbReference type="Gene3D" id="1.10.510.10">
    <property type="entry name" value="Transferase(Phosphotransferase) domain 1"/>
    <property type="match status" value="2"/>
</dbReference>
<keyword evidence="9" id="KW-0418">Kinase</keyword>
<keyword evidence="5" id="KW-0723">Serine/threonine-protein kinase</keyword>
<comment type="similarity">
    <text evidence="5">Belongs to the protein kinase superfamily.</text>
</comment>
<feature type="compositionally biased region" description="Low complexity" evidence="6">
    <location>
        <begin position="1"/>
        <end position="13"/>
    </location>
</feature>
<evidence type="ECO:0000256" key="2">
    <source>
        <dbReference type="ARBA" id="ARBA00022741"/>
    </source>
</evidence>
<keyword evidence="7" id="KW-1133">Transmembrane helix</keyword>
<dbReference type="STRING" id="6184.A0A430PYW6"/>
<evidence type="ECO:0000256" key="1">
    <source>
        <dbReference type="ARBA" id="ARBA00012513"/>
    </source>
</evidence>
<dbReference type="PROSITE" id="PS00107">
    <property type="entry name" value="PROTEIN_KINASE_ATP"/>
    <property type="match status" value="1"/>
</dbReference>
<dbReference type="Proteomes" id="UP000290809">
    <property type="component" value="Unassembled WGS sequence"/>
</dbReference>